<dbReference type="InterPro" id="IPR005152">
    <property type="entry name" value="Lipase_secreted"/>
</dbReference>
<dbReference type="GO" id="GO:0016042">
    <property type="term" value="P:lipid catabolic process"/>
    <property type="evidence" value="ECO:0007669"/>
    <property type="project" value="InterPro"/>
</dbReference>
<organism evidence="2 3">
    <name type="scientific">Sphingopyxis panaciterrulae</name>
    <dbReference type="NCBI Taxonomy" id="462372"/>
    <lineage>
        <taxon>Bacteria</taxon>
        <taxon>Pseudomonadati</taxon>
        <taxon>Pseudomonadota</taxon>
        <taxon>Alphaproteobacteria</taxon>
        <taxon>Sphingomonadales</taxon>
        <taxon>Sphingomonadaceae</taxon>
        <taxon>Sphingopyxis</taxon>
    </lineage>
</organism>
<keyword evidence="3" id="KW-1185">Reference proteome</keyword>
<proteinExistence type="predicted"/>
<dbReference type="EMBL" id="JACIJH010000006">
    <property type="protein sequence ID" value="MBB5706923.1"/>
    <property type="molecule type" value="Genomic_DNA"/>
</dbReference>
<dbReference type="InterPro" id="IPR029058">
    <property type="entry name" value="AB_hydrolase_fold"/>
</dbReference>
<feature type="chain" id="PRO_5030662399" evidence="1">
    <location>
        <begin position="19"/>
        <end position="373"/>
    </location>
</feature>
<feature type="signal peptide" evidence="1">
    <location>
        <begin position="1"/>
        <end position="18"/>
    </location>
</feature>
<dbReference type="Gene3D" id="3.40.50.1820">
    <property type="entry name" value="alpha/beta hydrolase"/>
    <property type="match status" value="2"/>
</dbReference>
<evidence type="ECO:0000313" key="3">
    <source>
        <dbReference type="Proteomes" id="UP000537161"/>
    </source>
</evidence>
<evidence type="ECO:0000256" key="1">
    <source>
        <dbReference type="SAM" id="SignalP"/>
    </source>
</evidence>
<sequence length="373" mass="39559">MRHLLALLLALSSVSAAAQQVGTLVSADPVAETPPGVQAWRVRYWTSSQDSQRQEVTGMVVAPREAMPAQPRHVIAWTHGTWGVAEKCAPSISPDFFTATPMVEAMIARGYVVVAPDYPGLGGAMPHPYLVGGDTAHSVLDAVRAARGISAAAAGTSFAVWGESQGGHAALWTASSTHRYAPDLRLVGTAAAVPPTDLAANMRQASDANARALLLAFTLHSWSERFGYSLDGFTNKATQGVIHRLAENNCIALDQKPKLGTILGILAVRQAIEKKDVTRMEPFAATMRANSVEPASIPGPLLIAVGTKDTLVAPAVTRRFARAVCKHRTPVRWIEIPGGGHIDGARGARIGETLDWIDARFAGQAAPDDCGRF</sequence>
<dbReference type="Proteomes" id="UP000537161">
    <property type="component" value="Unassembled WGS sequence"/>
</dbReference>
<keyword evidence="1" id="KW-0732">Signal</keyword>
<reference evidence="2 3" key="1">
    <citation type="submission" date="2020-08" db="EMBL/GenBank/DDBJ databases">
        <title>Genomic Encyclopedia of Type Strains, Phase IV (KMG-IV): sequencing the most valuable type-strain genomes for metagenomic binning, comparative biology and taxonomic classification.</title>
        <authorList>
            <person name="Goeker M."/>
        </authorList>
    </citation>
    <scope>NUCLEOTIDE SEQUENCE [LARGE SCALE GENOMIC DNA]</scope>
    <source>
        <strain evidence="2 3">DSM 27163</strain>
    </source>
</reference>
<dbReference type="PIRSF" id="PIRSF029171">
    <property type="entry name" value="Esterase_LipA"/>
    <property type="match status" value="1"/>
</dbReference>
<name>A0A7W9B654_9SPHN</name>
<dbReference type="PANTHER" id="PTHR34853:SF1">
    <property type="entry name" value="LIPASE 5"/>
    <property type="match status" value="1"/>
</dbReference>
<accession>A0A7W9B654</accession>
<protein>
    <submittedName>
        <fullName evidence="2">Acetyl esterase/lipase</fullName>
    </submittedName>
</protein>
<dbReference type="AlphaFoldDB" id="A0A7W9B654"/>
<comment type="caution">
    <text evidence="2">The sequence shown here is derived from an EMBL/GenBank/DDBJ whole genome shotgun (WGS) entry which is preliminary data.</text>
</comment>
<dbReference type="Pfam" id="PF03583">
    <property type="entry name" value="LIP"/>
    <property type="match status" value="1"/>
</dbReference>
<dbReference type="RefSeq" id="WP_184098275.1">
    <property type="nucleotide sequence ID" value="NZ_JACIJH010000006.1"/>
</dbReference>
<evidence type="ECO:0000313" key="2">
    <source>
        <dbReference type="EMBL" id="MBB5706923.1"/>
    </source>
</evidence>
<dbReference type="SUPFAM" id="SSF53474">
    <property type="entry name" value="alpha/beta-Hydrolases"/>
    <property type="match status" value="1"/>
</dbReference>
<dbReference type="PANTHER" id="PTHR34853">
    <property type="match status" value="1"/>
</dbReference>
<gene>
    <name evidence="2" type="ORF">FHR21_002282</name>
</gene>
<dbReference type="GO" id="GO:0004806">
    <property type="term" value="F:triacylglycerol lipase activity"/>
    <property type="evidence" value="ECO:0007669"/>
    <property type="project" value="InterPro"/>
</dbReference>